<dbReference type="RefSeq" id="XP_001023736.2">
    <property type="nucleotide sequence ID" value="XM_001023736.2"/>
</dbReference>
<dbReference type="EMBL" id="GG662474">
    <property type="protein sequence ID" value="EAS03491.2"/>
    <property type="molecule type" value="Genomic_DNA"/>
</dbReference>
<proteinExistence type="predicted"/>
<evidence type="ECO:0000313" key="3">
    <source>
        <dbReference type="Proteomes" id="UP000009168"/>
    </source>
</evidence>
<gene>
    <name evidence="2" type="ORF">TTHERM_00245060</name>
</gene>
<accession>Q245Z2</accession>
<dbReference type="InterPro" id="IPR036465">
    <property type="entry name" value="vWFA_dom_sf"/>
</dbReference>
<keyword evidence="1" id="KW-0472">Membrane</keyword>
<protein>
    <submittedName>
        <fullName evidence="2">von willebrand factor type A domain protein</fullName>
    </submittedName>
</protein>
<dbReference type="KEGG" id="tet:TTHERM_00245060"/>
<name>Q245Z2_TETTS</name>
<dbReference type="GeneID" id="7828645"/>
<dbReference type="Proteomes" id="UP000009168">
    <property type="component" value="Unassembled WGS sequence"/>
</dbReference>
<keyword evidence="3" id="KW-1185">Reference proteome</keyword>
<keyword evidence="1" id="KW-1133">Transmembrane helix</keyword>
<reference evidence="3" key="1">
    <citation type="journal article" date="2006" name="PLoS Biol.">
        <title>Macronuclear genome sequence of the ciliate Tetrahymena thermophila, a model eukaryote.</title>
        <authorList>
            <person name="Eisen J.A."/>
            <person name="Coyne R.S."/>
            <person name="Wu M."/>
            <person name="Wu D."/>
            <person name="Thiagarajan M."/>
            <person name="Wortman J.R."/>
            <person name="Badger J.H."/>
            <person name="Ren Q."/>
            <person name="Amedeo P."/>
            <person name="Jones K.M."/>
            <person name="Tallon L.J."/>
            <person name="Delcher A.L."/>
            <person name="Salzberg S.L."/>
            <person name="Silva J.C."/>
            <person name="Haas B.J."/>
            <person name="Majoros W.H."/>
            <person name="Farzad M."/>
            <person name="Carlton J.M."/>
            <person name="Smith R.K. Jr."/>
            <person name="Garg J."/>
            <person name="Pearlman R.E."/>
            <person name="Karrer K.M."/>
            <person name="Sun L."/>
            <person name="Manning G."/>
            <person name="Elde N.C."/>
            <person name="Turkewitz A.P."/>
            <person name="Asai D.J."/>
            <person name="Wilkes D.E."/>
            <person name="Wang Y."/>
            <person name="Cai H."/>
            <person name="Collins K."/>
            <person name="Stewart B.A."/>
            <person name="Lee S.R."/>
            <person name="Wilamowska K."/>
            <person name="Weinberg Z."/>
            <person name="Ruzzo W.L."/>
            <person name="Wloga D."/>
            <person name="Gaertig J."/>
            <person name="Frankel J."/>
            <person name="Tsao C.-C."/>
            <person name="Gorovsky M.A."/>
            <person name="Keeling P.J."/>
            <person name="Waller R.F."/>
            <person name="Patron N.J."/>
            <person name="Cherry J.M."/>
            <person name="Stover N.A."/>
            <person name="Krieger C.J."/>
            <person name="del Toro C."/>
            <person name="Ryder H.F."/>
            <person name="Williamson S.C."/>
            <person name="Barbeau R.A."/>
            <person name="Hamilton E.P."/>
            <person name="Orias E."/>
        </authorList>
    </citation>
    <scope>NUCLEOTIDE SEQUENCE [LARGE SCALE GENOMIC DNA]</scope>
    <source>
        <strain evidence="3">SB210</strain>
    </source>
</reference>
<feature type="transmembrane region" description="Helical" evidence="1">
    <location>
        <begin position="24"/>
        <end position="46"/>
    </location>
</feature>
<dbReference type="InParanoid" id="Q245Z2"/>
<dbReference type="AlphaFoldDB" id="Q245Z2"/>
<evidence type="ECO:0000313" key="2">
    <source>
        <dbReference type="EMBL" id="EAS03491.2"/>
    </source>
</evidence>
<dbReference type="SUPFAM" id="SSF53300">
    <property type="entry name" value="vWA-like"/>
    <property type="match status" value="1"/>
</dbReference>
<sequence length="398" mass="44616">MTNIIIYNKNIKEENKKKQKMNKILLTLLGVAAIFSIGLTIGLSFANSDNNLEITGAPSPYITFVDNDSFDTCLQQLVGQPVQKQLDSIREFLFQQRKFIRGVQILQILSLFKRDGYALNISPRDEVIVIMKAYIAPLTTEEAIQIIQSIGSSNGIGSSIIISQIYDLENQQNQANLKNTIASYQNVVYNHIAVPQQSKNFQQNFLITSEGGHVGFIVDQSKSMAQVAYTAQDGTKVTRYDLLKNFFINKSDILQSYTTFSFLFMGSQNQNYKCIACAVGSYEYNKSFNSYVYNILYNQGDSNLYSTLEQLLSDPYSTLSEVFIFSDGIITEGTSSVNDFTKLISKTNVPRRNKIRINTVSFLIGGEEDDTVKQEATKLLQTLADVTGGTFIQISLQQ</sequence>
<dbReference type="Gene3D" id="3.40.50.410">
    <property type="entry name" value="von Willebrand factor, type A domain"/>
    <property type="match status" value="1"/>
</dbReference>
<keyword evidence="1" id="KW-0812">Transmembrane</keyword>
<dbReference type="HOGENOM" id="CLU_738700_0_0_1"/>
<evidence type="ECO:0000256" key="1">
    <source>
        <dbReference type="SAM" id="Phobius"/>
    </source>
</evidence>
<organism evidence="2 3">
    <name type="scientific">Tetrahymena thermophila (strain SB210)</name>
    <dbReference type="NCBI Taxonomy" id="312017"/>
    <lineage>
        <taxon>Eukaryota</taxon>
        <taxon>Sar</taxon>
        <taxon>Alveolata</taxon>
        <taxon>Ciliophora</taxon>
        <taxon>Intramacronucleata</taxon>
        <taxon>Oligohymenophorea</taxon>
        <taxon>Hymenostomatida</taxon>
        <taxon>Tetrahymenina</taxon>
        <taxon>Tetrahymenidae</taxon>
        <taxon>Tetrahymena</taxon>
    </lineage>
</organism>